<dbReference type="HOGENOM" id="CLU_2218894_0_0_6"/>
<proteinExistence type="inferred from homology"/>
<accession>A5EY78</accession>
<name>A5EY78_DICNV</name>
<evidence type="ECO:0000313" key="5">
    <source>
        <dbReference type="EMBL" id="ABQ13393.1"/>
    </source>
</evidence>
<evidence type="ECO:0000313" key="6">
    <source>
        <dbReference type="Proteomes" id="UP000000248"/>
    </source>
</evidence>
<dbReference type="EMBL" id="CP000513">
    <property type="protein sequence ID" value="ABQ13393.1"/>
    <property type="molecule type" value="Genomic_DNA"/>
</dbReference>
<dbReference type="GO" id="GO:0051301">
    <property type="term" value="P:cell division"/>
    <property type="evidence" value="ECO:0007669"/>
    <property type="project" value="InterPro"/>
</dbReference>
<dbReference type="Gene3D" id="3.30.1070.10">
    <property type="entry name" value="Cell division topological specificity factor MinE"/>
    <property type="match status" value="1"/>
</dbReference>
<organism evidence="5 6">
    <name type="scientific">Dichelobacter nodosus (strain VCS1703A)</name>
    <dbReference type="NCBI Taxonomy" id="246195"/>
    <lineage>
        <taxon>Bacteria</taxon>
        <taxon>Pseudomonadati</taxon>
        <taxon>Pseudomonadota</taxon>
        <taxon>Gammaproteobacteria</taxon>
        <taxon>Cardiobacteriales</taxon>
        <taxon>Cardiobacteriaceae</taxon>
        <taxon>Dichelobacter</taxon>
    </lineage>
</organism>
<evidence type="ECO:0000256" key="3">
    <source>
        <dbReference type="ARBA" id="ARBA00025265"/>
    </source>
</evidence>
<dbReference type="Proteomes" id="UP000000248">
    <property type="component" value="Chromosome"/>
</dbReference>
<reference evidence="5 6" key="1">
    <citation type="journal article" date="2007" name="Nat. Biotechnol.">
        <title>Genome sequence and identification of candidate vaccine antigens from the animal pathogen Dichelobacter nodosus.</title>
        <authorList>
            <person name="Myers G.S."/>
            <person name="Parker D."/>
            <person name="Al-Hasani K."/>
            <person name="Kennan R.M."/>
            <person name="Seemann T."/>
            <person name="Ren Q."/>
            <person name="Badger J.H."/>
            <person name="Selengut J.D."/>
            <person name="Deboy R.T."/>
            <person name="Tettelin H."/>
            <person name="Boyce J.D."/>
            <person name="McCarl V.P."/>
            <person name="Han X."/>
            <person name="Nelson W.C."/>
            <person name="Madupu R."/>
            <person name="Mohamoud Y."/>
            <person name="Holley T."/>
            <person name="Fedorova N."/>
            <person name="Khouri H."/>
            <person name="Bottomley S.P."/>
            <person name="Whittington R.J."/>
            <person name="Adler B."/>
            <person name="Songer J.G."/>
            <person name="Rood J.I."/>
            <person name="Paulsen I.T."/>
        </authorList>
    </citation>
    <scope>NUCLEOTIDE SEQUENCE [LARGE SCALE GENOMIC DNA]</scope>
    <source>
        <strain evidence="5 6">VCS1703A</strain>
    </source>
</reference>
<dbReference type="AlphaFoldDB" id="A5EY78"/>
<dbReference type="InterPro" id="IPR005527">
    <property type="entry name" value="MinE"/>
</dbReference>
<evidence type="ECO:0000256" key="2">
    <source>
        <dbReference type="ARBA" id="ARBA00020112"/>
    </source>
</evidence>
<dbReference type="RefSeq" id="WP_012031229.1">
    <property type="nucleotide sequence ID" value="NC_009446.1"/>
</dbReference>
<sequence length="106" mass="12052">MSWKKFFTSPVTPPDEKKESLSSAEIAKTRLLDLSLKAKVRHQKQNGHVGERIEIERMTDEILTVVSKYISISKNDIHAKIEQEGDFEVLSVNVSLNEVDKIATKQ</sequence>
<dbReference type="GO" id="GO:0032955">
    <property type="term" value="P:regulation of division septum assembly"/>
    <property type="evidence" value="ECO:0007669"/>
    <property type="project" value="InterPro"/>
</dbReference>
<comment type="function">
    <text evidence="3">Prevents the cell division inhibition by proteins MinC and MinD at internal division sites while permitting inhibition at polar sites. This ensures cell division at the proper site by restricting the formation of a division septum at the midpoint of the long axis of the cell.</text>
</comment>
<dbReference type="KEGG" id="dno:DNO_0913"/>
<dbReference type="Pfam" id="PF03776">
    <property type="entry name" value="MinE"/>
    <property type="match status" value="1"/>
</dbReference>
<dbReference type="InterPro" id="IPR036707">
    <property type="entry name" value="MinE_sf"/>
</dbReference>
<evidence type="ECO:0000256" key="1">
    <source>
        <dbReference type="ARBA" id="ARBA00008168"/>
    </source>
</evidence>
<evidence type="ECO:0000256" key="4">
    <source>
        <dbReference type="SAM" id="MobiDB-lite"/>
    </source>
</evidence>
<dbReference type="SUPFAM" id="SSF55229">
    <property type="entry name" value="Cell division protein MinE topological specificity domain"/>
    <property type="match status" value="1"/>
</dbReference>
<feature type="region of interest" description="Disordered" evidence="4">
    <location>
        <begin position="1"/>
        <end position="22"/>
    </location>
</feature>
<dbReference type="OrthoDB" id="9802655at2"/>
<comment type="similarity">
    <text evidence="1">Belongs to the MinE family.</text>
</comment>
<keyword evidence="6" id="KW-1185">Reference proteome</keyword>
<dbReference type="STRING" id="246195.DNO_0913"/>
<protein>
    <recommendedName>
        <fullName evidence="2">Cell division topological specificity factor</fullName>
    </recommendedName>
</protein>
<gene>
    <name evidence="5" type="ordered locus">DNO_0913</name>
</gene>
<dbReference type="eggNOG" id="COG0851">
    <property type="taxonomic scope" value="Bacteria"/>
</dbReference>